<reference evidence="4" key="1">
    <citation type="submission" date="2022-10" db="EMBL/GenBank/DDBJ databases">
        <title>Genome assembly of Pristionchus species.</title>
        <authorList>
            <person name="Yoshida K."/>
            <person name="Sommer R.J."/>
        </authorList>
    </citation>
    <scope>NUCLEOTIDE SEQUENCE [LARGE SCALE GENOMIC DNA]</scope>
    <source>
        <strain evidence="4">RS5460</strain>
    </source>
</reference>
<sequence>MITSVVSFIFKFVYQINEFLATNFEIRFCVTTRYFFLGWSSINAFWCLILFSPMVRKAAF</sequence>
<keyword evidence="4" id="KW-1185">Reference proteome</keyword>
<evidence type="ECO:0000313" key="4">
    <source>
        <dbReference type="Proteomes" id="UP001328107"/>
    </source>
</evidence>
<reference evidence="2" key="2">
    <citation type="submission" date="2023-06" db="EMBL/GenBank/DDBJ databases">
        <title>Genome assembly of Pristionchus species.</title>
        <authorList>
            <person name="Yoshida K."/>
            <person name="Sommer R.J."/>
        </authorList>
    </citation>
    <scope>NUCLEOTIDE SEQUENCE</scope>
    <source>
        <strain evidence="2 4">RS5460</strain>
    </source>
</reference>
<name>A0AAN5D1N1_9BILA</name>
<evidence type="ECO:0000256" key="1">
    <source>
        <dbReference type="SAM" id="Phobius"/>
    </source>
</evidence>
<dbReference type="EMBL" id="BTRK01000005">
    <property type="protein sequence ID" value="GMR54440.1"/>
    <property type="molecule type" value="Genomic_DNA"/>
</dbReference>
<keyword evidence="1" id="KW-0472">Membrane</keyword>
<comment type="caution">
    <text evidence="2">The sequence shown here is derived from an EMBL/GenBank/DDBJ whole genome shotgun (WGS) entry which is preliminary data.</text>
</comment>
<proteinExistence type="predicted"/>
<feature type="transmembrane region" description="Helical" evidence="1">
    <location>
        <begin position="34"/>
        <end position="55"/>
    </location>
</feature>
<organism evidence="2 4">
    <name type="scientific">Pristionchus mayeri</name>
    <dbReference type="NCBI Taxonomy" id="1317129"/>
    <lineage>
        <taxon>Eukaryota</taxon>
        <taxon>Metazoa</taxon>
        <taxon>Ecdysozoa</taxon>
        <taxon>Nematoda</taxon>
        <taxon>Chromadorea</taxon>
        <taxon>Rhabditida</taxon>
        <taxon>Rhabditina</taxon>
        <taxon>Diplogasteromorpha</taxon>
        <taxon>Diplogasteroidea</taxon>
        <taxon>Neodiplogasteridae</taxon>
        <taxon>Pristionchus</taxon>
    </lineage>
</organism>
<dbReference type="Proteomes" id="UP001328107">
    <property type="component" value="Unassembled WGS sequence"/>
</dbReference>
<evidence type="ECO:0000313" key="2">
    <source>
        <dbReference type="EMBL" id="GMR54440.1"/>
    </source>
</evidence>
<evidence type="ECO:0008006" key="5">
    <source>
        <dbReference type="Google" id="ProtNLM"/>
    </source>
</evidence>
<dbReference type="EMBL" id="BTRK01000005">
    <property type="protein sequence ID" value="GMR54441.1"/>
    <property type="molecule type" value="Genomic_DNA"/>
</dbReference>
<dbReference type="AlphaFoldDB" id="A0AAN5D1N1"/>
<keyword evidence="1" id="KW-0812">Transmembrane</keyword>
<evidence type="ECO:0000313" key="3">
    <source>
        <dbReference type="EMBL" id="GMR54441.1"/>
    </source>
</evidence>
<accession>A0AAN5D1N1</accession>
<feature type="non-terminal residue" evidence="2">
    <location>
        <position position="60"/>
    </location>
</feature>
<keyword evidence="1" id="KW-1133">Transmembrane helix</keyword>
<protein>
    <recommendedName>
        <fullName evidence="5">G protein-coupled receptor</fullName>
    </recommendedName>
</protein>
<gene>
    <name evidence="2" type="ORF">PMAYCL1PPCAC_24635</name>
    <name evidence="3" type="ORF">PMAYCL1PPCAC_24636</name>
</gene>